<evidence type="ECO:0000256" key="2">
    <source>
        <dbReference type="ARBA" id="ARBA00023219"/>
    </source>
</evidence>
<proteinExistence type="predicted"/>
<evidence type="ECO:0008006" key="5">
    <source>
        <dbReference type="Google" id="ProtNLM"/>
    </source>
</evidence>
<organism evidence="3 4">
    <name type="scientific">Jeotgalibaca arthritidis</name>
    <dbReference type="NCBI Taxonomy" id="1868794"/>
    <lineage>
        <taxon>Bacteria</taxon>
        <taxon>Bacillati</taxon>
        <taxon>Bacillota</taxon>
        <taxon>Bacilli</taxon>
        <taxon>Lactobacillales</taxon>
        <taxon>Carnobacteriaceae</taxon>
        <taxon>Jeotgalibaca</taxon>
    </lineage>
</organism>
<dbReference type="PANTHER" id="PTHR41328">
    <property type="entry name" value="TERMINASE SMALL SUBUNIT-RELATED"/>
    <property type="match status" value="1"/>
</dbReference>
<reference evidence="3 4" key="1">
    <citation type="journal article" date="2017" name="Int. J. Syst. Evol. Microbiol.">
        <title>Jeotgalibaca porci sp. nov. and Jeotgalibaca arthritidis sp. nov., isolated from pigs, and emended description of the genus Jeotgalibaca.</title>
        <authorList>
            <person name="Zamora L."/>
            <person name="Perez-Sancho M."/>
            <person name="Dominguez L."/>
            <person name="Fernandez-Garayzabal J.F."/>
            <person name="Vela A.I."/>
        </authorList>
    </citation>
    <scope>NUCLEOTIDE SEQUENCE [LARGE SCALE GENOMIC DNA]</scope>
    <source>
        <strain evidence="3 4">CECT 9157</strain>
    </source>
</reference>
<dbReference type="InterPro" id="IPR038713">
    <property type="entry name" value="Terminase_Gp1_N_sf"/>
</dbReference>
<dbReference type="Pfam" id="PF03592">
    <property type="entry name" value="Terminase_2"/>
    <property type="match status" value="1"/>
</dbReference>
<dbReference type="PANTHER" id="PTHR41328:SF3">
    <property type="entry name" value="PBSX PHAGE TERMINASE SMALL SUBUNIT"/>
    <property type="match status" value="1"/>
</dbReference>
<dbReference type="InterPro" id="IPR005335">
    <property type="entry name" value="Terminase_ssu"/>
</dbReference>
<keyword evidence="1" id="KW-1188">Viral release from host cell</keyword>
<dbReference type="GO" id="GO:0051276">
    <property type="term" value="P:chromosome organization"/>
    <property type="evidence" value="ECO:0007669"/>
    <property type="project" value="InterPro"/>
</dbReference>
<accession>A0A6G7KBH1</accession>
<dbReference type="Gene3D" id="1.10.10.1400">
    <property type="entry name" value="Terminase, small subunit, N-terminal DNA-binding domain, HTH motif"/>
    <property type="match status" value="1"/>
</dbReference>
<gene>
    <name evidence="3" type="ORF">G7057_09360</name>
</gene>
<sequence length="260" mass="30229">MIEWDPIRKEYEETGINMTDLANKYGIKPATLRKRKSRDSWEKVTQDVTKKVTRDLQRETKEVLSESDLSDIEERFCLEYMVDFNKTQAYMRARPGTAYNSAATSAQRLFQKDKVQERLAELRDAKANELFLTALDLDAQLLKQAMADMRQFAEWGTEEITSEEYTAEGLKIEHKKIKPFLRFKNSEQVDGQLIQEVSLGRDGLRVKLPDKQRAIAELLKRFEFGDDYDAHQQMEDDGFIKALGLTAAELWPEEEEEDNT</sequence>
<keyword evidence="4" id="KW-1185">Reference proteome</keyword>
<keyword evidence="2" id="KW-0231">Viral genome packaging</keyword>
<dbReference type="EMBL" id="CP049740">
    <property type="protein sequence ID" value="QII82618.1"/>
    <property type="molecule type" value="Genomic_DNA"/>
</dbReference>
<evidence type="ECO:0000256" key="1">
    <source>
        <dbReference type="ARBA" id="ARBA00022612"/>
    </source>
</evidence>
<protein>
    <recommendedName>
        <fullName evidence="5">Terminase small subunit</fullName>
    </recommendedName>
</protein>
<dbReference type="Proteomes" id="UP000501451">
    <property type="component" value="Chromosome"/>
</dbReference>
<evidence type="ECO:0000313" key="4">
    <source>
        <dbReference type="Proteomes" id="UP000501451"/>
    </source>
</evidence>
<evidence type="ECO:0000313" key="3">
    <source>
        <dbReference type="EMBL" id="QII82618.1"/>
    </source>
</evidence>
<dbReference type="InterPro" id="IPR052404">
    <property type="entry name" value="SPP1-like_terminase"/>
</dbReference>
<name>A0A6G7KBH1_9LACT</name>
<dbReference type="RefSeq" id="WP_166163186.1">
    <property type="nucleotide sequence ID" value="NZ_CP049740.1"/>
</dbReference>
<dbReference type="AlphaFoldDB" id="A0A6G7KBH1"/>
<dbReference type="KEGG" id="jar:G7057_09360"/>